<accession>A0A1F8GX80</accession>
<keyword evidence="1" id="KW-0812">Transmembrane</keyword>
<dbReference type="Proteomes" id="UP000179047">
    <property type="component" value="Unassembled WGS sequence"/>
</dbReference>
<feature type="transmembrane region" description="Helical" evidence="1">
    <location>
        <begin position="9"/>
        <end position="27"/>
    </location>
</feature>
<sequence>MARYIQKHWIAFAFALIFGGMLMAPHIRHHIVADDELFYMARIQDVVDGHPFIGNAYLWEHKSDPPEQLFLVEWFLAQPMRLFHVSVPVGMVFEAGIAGFIVFLLVYILFYLVSRHRALALGAAVFLLYGLLLTDMIRPISPQFNIIFLLLQAIFLWQLISSGSSERRWWIFSGVSFGLLFYVYPYYWTHVLVASVLLGIFLAIVCERSRAMQILKMLVLGGAVSIPYWYLTHLASQLPEYGDIMGRLTTLSHLPSGINVLLWSVGGFVCLAVFAHDRLRVRAPDALLCLATVAASVVVVNQHVITGRNFEFSSHYIIGAIVFSVLAVLYAVTPYLKRASAVRTIVLGGISVFVAFSILGFWRANVTRAGSATSLRYAPLLAWLNTHTPPESVIFADNALSEYIPAFTRNNVYFAASANLFYISDSEILKRFSINNYFETVDRDFVLRNERALFGVHYLDSYNHIQQINKLRRLFSLPPIQAQRIPDSAVSTAIAAAQEMKKMPFESVLKSYRADYIVWDQRAHPAWRLDDGKFFREVFSDDQLIVYEVKK</sequence>
<name>A0A1F8GX80_9BACT</name>
<reference evidence="2 3" key="1">
    <citation type="journal article" date="2016" name="Nat. Commun.">
        <title>Thousands of microbial genomes shed light on interconnected biogeochemical processes in an aquifer system.</title>
        <authorList>
            <person name="Anantharaman K."/>
            <person name="Brown C.T."/>
            <person name="Hug L.A."/>
            <person name="Sharon I."/>
            <person name="Castelle C.J."/>
            <person name="Probst A.J."/>
            <person name="Thomas B.C."/>
            <person name="Singh A."/>
            <person name="Wilkins M.J."/>
            <person name="Karaoz U."/>
            <person name="Brodie E.L."/>
            <person name="Williams K.H."/>
            <person name="Hubbard S.S."/>
            <person name="Banfield J.F."/>
        </authorList>
    </citation>
    <scope>NUCLEOTIDE SEQUENCE [LARGE SCALE GENOMIC DNA]</scope>
</reference>
<keyword evidence="1" id="KW-0472">Membrane</keyword>
<proteinExistence type="predicted"/>
<dbReference type="AlphaFoldDB" id="A0A1F8GX80"/>
<feature type="transmembrane region" description="Helical" evidence="1">
    <location>
        <begin position="312"/>
        <end position="332"/>
    </location>
</feature>
<feature type="transmembrane region" description="Helical" evidence="1">
    <location>
        <begin position="190"/>
        <end position="207"/>
    </location>
</feature>
<dbReference type="STRING" id="1802701.A3A33_01680"/>
<feature type="transmembrane region" description="Helical" evidence="1">
    <location>
        <begin position="251"/>
        <end position="274"/>
    </location>
</feature>
<organism evidence="2 3">
    <name type="scientific">Candidatus Yanofskybacteria bacterium RIFCSPLOWO2_01_FULL_49_25</name>
    <dbReference type="NCBI Taxonomy" id="1802701"/>
    <lineage>
        <taxon>Bacteria</taxon>
        <taxon>Candidatus Yanofskyibacteriota</taxon>
    </lineage>
</organism>
<evidence type="ECO:0008006" key="4">
    <source>
        <dbReference type="Google" id="ProtNLM"/>
    </source>
</evidence>
<feature type="transmembrane region" description="Helical" evidence="1">
    <location>
        <begin position="119"/>
        <end position="137"/>
    </location>
</feature>
<evidence type="ECO:0000313" key="2">
    <source>
        <dbReference type="EMBL" id="OGN30015.1"/>
    </source>
</evidence>
<evidence type="ECO:0000313" key="3">
    <source>
        <dbReference type="Proteomes" id="UP000179047"/>
    </source>
</evidence>
<feature type="transmembrane region" description="Helical" evidence="1">
    <location>
        <begin position="214"/>
        <end position="231"/>
    </location>
</feature>
<evidence type="ECO:0000256" key="1">
    <source>
        <dbReference type="SAM" id="Phobius"/>
    </source>
</evidence>
<feature type="transmembrane region" description="Helical" evidence="1">
    <location>
        <begin position="286"/>
        <end position="306"/>
    </location>
</feature>
<feature type="transmembrane region" description="Helical" evidence="1">
    <location>
        <begin position="89"/>
        <end position="112"/>
    </location>
</feature>
<keyword evidence="1" id="KW-1133">Transmembrane helix</keyword>
<comment type="caution">
    <text evidence="2">The sequence shown here is derived from an EMBL/GenBank/DDBJ whole genome shotgun (WGS) entry which is preliminary data.</text>
</comment>
<feature type="transmembrane region" description="Helical" evidence="1">
    <location>
        <begin position="344"/>
        <end position="362"/>
    </location>
</feature>
<protein>
    <recommendedName>
        <fullName evidence="4">Glycosyltransferase RgtA/B/C/D-like domain-containing protein</fullName>
    </recommendedName>
</protein>
<gene>
    <name evidence="2" type="ORF">A3A33_01680</name>
</gene>
<dbReference type="EMBL" id="MGKP01000001">
    <property type="protein sequence ID" value="OGN30015.1"/>
    <property type="molecule type" value="Genomic_DNA"/>
</dbReference>